<dbReference type="Pfam" id="PF06470">
    <property type="entry name" value="SMC_hinge"/>
    <property type="match status" value="1"/>
</dbReference>
<dbReference type="GO" id="GO:0051276">
    <property type="term" value="P:chromosome organization"/>
    <property type="evidence" value="ECO:0007669"/>
    <property type="project" value="InterPro"/>
</dbReference>
<dbReference type="InterPro" id="IPR010935">
    <property type="entry name" value="SMC_hinge"/>
</dbReference>
<dbReference type="GO" id="GO:0005524">
    <property type="term" value="F:ATP binding"/>
    <property type="evidence" value="ECO:0007669"/>
    <property type="project" value="InterPro"/>
</dbReference>
<dbReference type="AlphaFoldDB" id="C7DI43"/>
<gene>
    <name evidence="5" type="ORF">UNLARM2_0735</name>
</gene>
<dbReference type="GO" id="GO:0005694">
    <property type="term" value="C:chromosome"/>
    <property type="evidence" value="ECO:0007669"/>
    <property type="project" value="InterPro"/>
</dbReference>
<dbReference type="Gene3D" id="3.30.70.1620">
    <property type="match status" value="1"/>
</dbReference>
<feature type="region of interest" description="Disordered" evidence="3">
    <location>
        <begin position="805"/>
        <end position="828"/>
    </location>
</feature>
<dbReference type="Gene3D" id="1.20.5.340">
    <property type="match status" value="1"/>
</dbReference>
<dbReference type="SUPFAM" id="SSF52540">
    <property type="entry name" value="P-loop containing nucleoside triphosphate hydrolases"/>
    <property type="match status" value="1"/>
</dbReference>
<dbReference type="PIRSF" id="PIRSF005719">
    <property type="entry name" value="SMC"/>
    <property type="match status" value="1"/>
</dbReference>
<dbReference type="SUPFAM" id="SSF75553">
    <property type="entry name" value="Smc hinge domain"/>
    <property type="match status" value="1"/>
</dbReference>
<evidence type="ECO:0000313" key="5">
    <source>
        <dbReference type="EMBL" id="EET89617.1"/>
    </source>
</evidence>
<evidence type="ECO:0000256" key="1">
    <source>
        <dbReference type="ARBA" id="ARBA00023054"/>
    </source>
</evidence>
<feature type="coiled-coil region" evidence="2">
    <location>
        <begin position="680"/>
        <end position="742"/>
    </location>
</feature>
<feature type="coiled-coil region" evidence="2">
    <location>
        <begin position="874"/>
        <end position="977"/>
    </location>
</feature>
<dbReference type="Pfam" id="PF02463">
    <property type="entry name" value="SMC_N"/>
    <property type="match status" value="1"/>
</dbReference>
<dbReference type="Gene3D" id="1.20.1060.20">
    <property type="match status" value="1"/>
</dbReference>
<keyword evidence="6" id="KW-1185">Reference proteome</keyword>
<reference evidence="5 6" key="1">
    <citation type="journal article" date="2009" name="Genome Biol.">
        <title>Community-wide analysis of microbial genome sequence signatures.</title>
        <authorList>
            <person name="Dick G.J."/>
            <person name="Andersson A.F."/>
            <person name="Baker B.J."/>
            <person name="Simmons S.L."/>
            <person name="Thomas B.C."/>
            <person name="Yelton A.P."/>
            <person name="Banfield J.F."/>
        </authorList>
    </citation>
    <scope>NUCLEOTIDE SEQUENCE [LARGE SCALE GENOMIC DNA]</scope>
    <source>
        <strain evidence="5">ARMAN-2</strain>
    </source>
</reference>
<evidence type="ECO:0000256" key="3">
    <source>
        <dbReference type="SAM" id="MobiDB-lite"/>
    </source>
</evidence>
<evidence type="ECO:0000256" key="2">
    <source>
        <dbReference type="SAM" id="Coils"/>
    </source>
</evidence>
<feature type="coiled-coil region" evidence="2">
    <location>
        <begin position="247"/>
        <end position="309"/>
    </location>
</feature>
<evidence type="ECO:0000259" key="4">
    <source>
        <dbReference type="SMART" id="SM00968"/>
    </source>
</evidence>
<dbReference type="InterPro" id="IPR036277">
    <property type="entry name" value="SMC_hinge_sf"/>
</dbReference>
<name>C7DI43_MICA2</name>
<dbReference type="EMBL" id="GG697241">
    <property type="protein sequence ID" value="EET89617.1"/>
    <property type="molecule type" value="Genomic_DNA"/>
</dbReference>
<accession>C7DI43</accession>
<dbReference type="PANTHER" id="PTHR43977">
    <property type="entry name" value="STRUCTURAL MAINTENANCE OF CHROMOSOMES PROTEIN 3"/>
    <property type="match status" value="1"/>
</dbReference>
<dbReference type="InterPro" id="IPR024704">
    <property type="entry name" value="SMC"/>
</dbReference>
<sequence>MLYVDKVIIHNFKSFRHSVIRFSRGFNCIIGPNGSGKSNIFDSILFGFGESSLKRIRAHATTDLISRGASSKGKANYSYVTIFLGGDKEIKIKRVVFSNGKIKYKLNDRRSSRQEILETLHSYGCYINETNTIAQGEIARISELNHKERRGLIDIAAGIEEFDSKKVAALKELEKVEEKINGAKIQLHERQGFLNELKREKESAEKYIALNSLIKDLNYTILKARENDVENEYSKVVESLYLGKKQLDSLNAEKSKLDEELLELSREKASISNKLNERSIEVNDTNKKIEAIERQMAVLDSKIKNCEDNISGLGASIASLTGEKEKISEQRQLNAAKIKDIEAQISEKSAKLKDEYMSFDLADFEKNTKKYEQNRILMEKLAAESGESSNEISSIKAQISDIEAKIKESFESLGARESEAEAIRSRLKALEKARTESSREAEACKSKISGMRSELESNEKEQNGIDSAIIELREQIATYGGTQAKVSEALQSGLSGKFYGRAYDLCDFDEKYSSAIYASSISRLNYFIVEDMKAASEAISLLKEKAMGRASFIPLKEIRVREIEQDNPSMDPLIKHVRFDPKLKDAFTFIFSNTFIIDRIESAKRLGLGKHRFVTLEGELVEQSGVVTGGQIKAVHNQKKFTQELDAFNKKKLDLRAFYDSTRSAIDSESRKLGEIQVSLLSAESEIKHLSSDLQKSEAEIASQKKGIESQGLQKASLQSRLDKLMHRKADVEARLEDIKKENAILYSAISGMASGKNQDIKKSEMEFQKSLRRDLEKLKIDLASLGKENDMLEKRLDELSSELESKKAESAKQEREKRESSSQLASCVKEKEKLAQEIKTHDTGSSQLYGKMNEIDQKMSKLGFDKGRIAAEFEKASREIAVAETKKAQQETRLADIKSELAGYAEAKTIDGGLQDIEVRLASAKSELERLGNVNMMAPAAYDQKSKDVEEVTNKLIVLENEKSSIMNMISELEDKKVSVFNRTFESVNKYFQQLYSRSMGVYAHLELENPKDIFESGLSIKIAPKDGGAEHSSDQMSGGEKAFALLILIFAILMQNPLQFYIFDEIDASLDKENSKKLSNLIKEMGGSKSQFLVVSHNDSMIAGADTAIGVVKQNNESKVVGIQLVGLQNK</sequence>
<organism evidence="5 6">
    <name type="scientific">Candidatus Micrarchaeum acidiphilum ARMAN-2</name>
    <dbReference type="NCBI Taxonomy" id="425595"/>
    <lineage>
        <taxon>Archaea</taxon>
        <taxon>Candidatus Micrarchaeota</taxon>
        <taxon>Candidatus Micrarchaeia</taxon>
        <taxon>Candidatus Micrarchaeales</taxon>
        <taxon>Candidatus Micrarchaeaceae</taxon>
        <taxon>Candidatus Micrarchaeum</taxon>
    </lineage>
</organism>
<evidence type="ECO:0000313" key="6">
    <source>
        <dbReference type="Proteomes" id="UP000332487"/>
    </source>
</evidence>
<dbReference type="Gene3D" id="3.40.50.300">
    <property type="entry name" value="P-loop containing nucleotide triphosphate hydrolases"/>
    <property type="match status" value="2"/>
</dbReference>
<proteinExistence type="predicted"/>
<dbReference type="InterPro" id="IPR027417">
    <property type="entry name" value="P-loop_NTPase"/>
</dbReference>
<dbReference type="Proteomes" id="UP000332487">
    <property type="component" value="Unassembled WGS sequence"/>
</dbReference>
<dbReference type="GO" id="GO:0016887">
    <property type="term" value="F:ATP hydrolysis activity"/>
    <property type="evidence" value="ECO:0007669"/>
    <property type="project" value="InterPro"/>
</dbReference>
<feature type="domain" description="SMC hinge" evidence="4">
    <location>
        <begin position="496"/>
        <end position="607"/>
    </location>
</feature>
<feature type="coiled-coil region" evidence="2">
    <location>
        <begin position="159"/>
        <end position="186"/>
    </location>
</feature>
<dbReference type="SMART" id="SM00968">
    <property type="entry name" value="SMC_hinge"/>
    <property type="match status" value="1"/>
</dbReference>
<feature type="coiled-coil region" evidence="2">
    <location>
        <begin position="420"/>
        <end position="447"/>
    </location>
</feature>
<keyword evidence="1 2" id="KW-0175">Coiled coil</keyword>
<protein>
    <submittedName>
        <fullName evidence="5">SMC domain protein</fullName>
    </submittedName>
</protein>
<reference evidence="5 6" key="2">
    <citation type="journal article" date="2010" name="Proc. Natl. Acad. Sci. U.S.A.">
        <title>Enigmatic, ultrasmall, uncultivated Archaea.</title>
        <authorList>
            <person name="Baker B.J."/>
            <person name="Comolli L.R."/>
            <person name="Dick G.J."/>
            <person name="Hauser L.J."/>
            <person name="Hyatt D."/>
            <person name="Dill B.D."/>
            <person name="Land M.L."/>
            <person name="Verberkmoes N.C."/>
            <person name="Hettich R.L."/>
            <person name="Banfield J.F."/>
        </authorList>
    </citation>
    <scope>NUCLEOTIDE SEQUENCE [LARGE SCALE GENOMIC DNA]</scope>
    <source>
        <strain evidence="5">ARMAN-2</strain>
    </source>
</reference>
<feature type="compositionally biased region" description="Basic and acidic residues" evidence="3">
    <location>
        <begin position="805"/>
        <end position="821"/>
    </location>
</feature>
<dbReference type="InterPro" id="IPR003395">
    <property type="entry name" value="RecF/RecN/SMC_N"/>
</dbReference>